<protein>
    <submittedName>
        <fullName evidence="2">Uncharacterized protein</fullName>
    </submittedName>
</protein>
<evidence type="ECO:0000313" key="2">
    <source>
        <dbReference type="EMBL" id="SLM37322.1"/>
    </source>
</evidence>
<organism evidence="2 3">
    <name type="scientific">Lasallia pustulata</name>
    <dbReference type="NCBI Taxonomy" id="136370"/>
    <lineage>
        <taxon>Eukaryota</taxon>
        <taxon>Fungi</taxon>
        <taxon>Dikarya</taxon>
        <taxon>Ascomycota</taxon>
        <taxon>Pezizomycotina</taxon>
        <taxon>Lecanoromycetes</taxon>
        <taxon>OSLEUM clade</taxon>
        <taxon>Umbilicariomycetidae</taxon>
        <taxon>Umbilicariales</taxon>
        <taxon>Umbilicariaceae</taxon>
        <taxon>Lasallia</taxon>
    </lineage>
</organism>
<name>A0A1W5D2Y2_9LECA</name>
<accession>A0A1W5D2Y2</accession>
<sequence length="315" mass="35996">MLAGKTAQARRKTTKRSPSYYKNLRQELAAKGRTAPKHAGNTKRSKASLLKKWSRFCSEIDESPEIFLQKALAEDFKTFLYIKRDVTNYKKVLVDEYKLRRLPKKRGVSNVDDLYHVLFYHWVHDDTVFRDEQQRNYVPAGILMASYFGCRPVSTFDTRSWFKDENNAHKPVHHPTAVSSLTDGGEDQEAQHTENNADWDDDRATLVNSDCDLDNHDHASTYFGSDSGSGTDDGVDAGCDETGSLLWRHITFIIAPDHIPTEPNILFAKVALIHTKGEDNRPREKTFIVEREDNPLLYLLDHLLSMALYDDVFAA</sequence>
<feature type="region of interest" description="Disordered" evidence="1">
    <location>
        <begin position="167"/>
        <end position="201"/>
    </location>
</feature>
<reference evidence="3" key="1">
    <citation type="submission" date="2017-03" db="EMBL/GenBank/DDBJ databases">
        <authorList>
            <person name="Sharma R."/>
            <person name="Thines M."/>
        </authorList>
    </citation>
    <scope>NUCLEOTIDE SEQUENCE [LARGE SCALE GENOMIC DNA]</scope>
</reference>
<proteinExistence type="predicted"/>
<dbReference type="EMBL" id="FWEW01001571">
    <property type="protein sequence ID" value="SLM37322.1"/>
    <property type="molecule type" value="Genomic_DNA"/>
</dbReference>
<dbReference type="PANTHER" id="PTHR37535:SF4">
    <property type="entry name" value="FLUG DOMAIN-CONTAINING PROTEIN"/>
    <property type="match status" value="1"/>
</dbReference>
<dbReference type="AlphaFoldDB" id="A0A1W5D2Y2"/>
<evidence type="ECO:0000256" key="1">
    <source>
        <dbReference type="SAM" id="MobiDB-lite"/>
    </source>
</evidence>
<dbReference type="Proteomes" id="UP000192927">
    <property type="component" value="Unassembled WGS sequence"/>
</dbReference>
<dbReference type="PANTHER" id="PTHR37535">
    <property type="entry name" value="FLUG DOMAIN PROTEIN"/>
    <property type="match status" value="1"/>
</dbReference>
<evidence type="ECO:0000313" key="3">
    <source>
        <dbReference type="Proteomes" id="UP000192927"/>
    </source>
</evidence>
<keyword evidence="3" id="KW-1185">Reference proteome</keyword>